<protein>
    <recommendedName>
        <fullName evidence="1">Histone deacetylase domain-containing protein</fullName>
    </recommendedName>
</protein>
<dbReference type="InterPro" id="IPR037138">
    <property type="entry name" value="His_deacetylse_dom_sf"/>
</dbReference>
<reference evidence="3" key="1">
    <citation type="journal article" date="2016" name="Nat. Commun.">
        <title>The Gonium pectorale genome demonstrates co-option of cell cycle regulation during the evolution of multicellularity.</title>
        <authorList>
            <person name="Hanschen E.R."/>
            <person name="Marriage T.N."/>
            <person name="Ferris P.J."/>
            <person name="Hamaji T."/>
            <person name="Toyoda A."/>
            <person name="Fujiyama A."/>
            <person name="Neme R."/>
            <person name="Noguchi H."/>
            <person name="Minakuchi Y."/>
            <person name="Suzuki M."/>
            <person name="Kawai-Toyooka H."/>
            <person name="Smith D.R."/>
            <person name="Sparks H."/>
            <person name="Anderson J."/>
            <person name="Bakaric R."/>
            <person name="Luria V."/>
            <person name="Karger A."/>
            <person name="Kirschner M.W."/>
            <person name="Durand P.M."/>
            <person name="Michod R.E."/>
            <person name="Nozaki H."/>
            <person name="Olson B.J."/>
        </authorList>
    </citation>
    <scope>NUCLEOTIDE SEQUENCE [LARGE SCALE GENOMIC DNA]</scope>
    <source>
        <strain evidence="3">NIES-2863</strain>
    </source>
</reference>
<dbReference type="InterPro" id="IPR023801">
    <property type="entry name" value="His_deacetylse_dom"/>
</dbReference>
<dbReference type="InterPro" id="IPR000286">
    <property type="entry name" value="HDACs"/>
</dbReference>
<evidence type="ECO:0000313" key="2">
    <source>
        <dbReference type="EMBL" id="KXZ51444.1"/>
    </source>
</evidence>
<dbReference type="PANTHER" id="PTHR10625">
    <property type="entry name" value="HISTONE DEACETYLASE HDAC1-RELATED"/>
    <property type="match status" value="1"/>
</dbReference>
<proteinExistence type="predicted"/>
<dbReference type="EMBL" id="LSYV01000013">
    <property type="protein sequence ID" value="KXZ51444.1"/>
    <property type="molecule type" value="Genomic_DNA"/>
</dbReference>
<organism evidence="2 3">
    <name type="scientific">Gonium pectorale</name>
    <name type="common">Green alga</name>
    <dbReference type="NCBI Taxonomy" id="33097"/>
    <lineage>
        <taxon>Eukaryota</taxon>
        <taxon>Viridiplantae</taxon>
        <taxon>Chlorophyta</taxon>
        <taxon>core chlorophytes</taxon>
        <taxon>Chlorophyceae</taxon>
        <taxon>CS clade</taxon>
        <taxon>Chlamydomonadales</taxon>
        <taxon>Volvocaceae</taxon>
        <taxon>Gonium</taxon>
    </lineage>
</organism>
<dbReference type="GO" id="GO:0040029">
    <property type="term" value="P:epigenetic regulation of gene expression"/>
    <property type="evidence" value="ECO:0007669"/>
    <property type="project" value="TreeGrafter"/>
</dbReference>
<evidence type="ECO:0000259" key="1">
    <source>
        <dbReference type="Pfam" id="PF00850"/>
    </source>
</evidence>
<dbReference type="STRING" id="33097.A0A150GNR2"/>
<dbReference type="InterPro" id="IPR023696">
    <property type="entry name" value="Ureohydrolase_dom_sf"/>
</dbReference>
<feature type="domain" description="Histone deacetylase" evidence="1">
    <location>
        <begin position="2"/>
        <end position="52"/>
    </location>
</feature>
<feature type="domain" description="Histone deacetylase" evidence="1">
    <location>
        <begin position="106"/>
        <end position="251"/>
    </location>
</feature>
<dbReference type="AlphaFoldDB" id="A0A150GNR2"/>
<dbReference type="Gene3D" id="3.40.800.20">
    <property type="entry name" value="Histone deacetylase domain"/>
    <property type="match status" value="2"/>
</dbReference>
<dbReference type="GO" id="GO:0000118">
    <property type="term" value="C:histone deacetylase complex"/>
    <property type="evidence" value="ECO:0007669"/>
    <property type="project" value="TreeGrafter"/>
</dbReference>
<keyword evidence="3" id="KW-1185">Reference proteome</keyword>
<name>A0A150GNR2_GONPE</name>
<gene>
    <name evidence="2" type="ORF">GPECTOR_12g407</name>
</gene>
<accession>A0A150GNR2</accession>
<dbReference type="Pfam" id="PF00850">
    <property type="entry name" value="Hist_deacetyl"/>
    <property type="match status" value="2"/>
</dbReference>
<dbReference type="PANTHER" id="PTHR10625:SF23">
    <property type="entry name" value="HISTONE DEACETYLASE 11"/>
    <property type="match status" value="1"/>
</dbReference>
<dbReference type="SUPFAM" id="SSF52768">
    <property type="entry name" value="Arginase/deacetylase"/>
    <property type="match status" value="1"/>
</dbReference>
<comment type="caution">
    <text evidence="2">The sequence shown here is derived from an EMBL/GenBank/DDBJ whole genome shotgun (WGS) entry which is preliminary data.</text>
</comment>
<dbReference type="Proteomes" id="UP000075714">
    <property type="component" value="Unassembled WGS sequence"/>
</dbReference>
<dbReference type="PRINTS" id="PR01270">
    <property type="entry name" value="HDASUPER"/>
</dbReference>
<sequence length="269" mass="27238">MHVGGTMLAAGLALERGWAINVGGGMHHACADRGMGWCPFDDIVLAVRRVRRAAAAAAEAAAAAPAAEAAAAAAAPSAAWPEEEEEGAAAAGVDGAACGAAAPGCAVLVIDLDAHQGNGVARDKLDLPVEDLYILDAYNERVFPRDDQAAAGIDIAMRLRPGAGDEEYLGRLEGALHHAATVLPRPALVVFNAGTDVLAGDPLGRLGLSGAGVVARDEMVWRWCRDVARAPVVMLLSGGYTAESAGVISASIANLFDKFGLGGKGAGKA</sequence>
<dbReference type="GO" id="GO:0004407">
    <property type="term" value="F:histone deacetylase activity"/>
    <property type="evidence" value="ECO:0007669"/>
    <property type="project" value="TreeGrafter"/>
</dbReference>
<evidence type="ECO:0000313" key="3">
    <source>
        <dbReference type="Proteomes" id="UP000075714"/>
    </source>
</evidence>
<dbReference type="OrthoDB" id="437693at2759"/>